<protein>
    <submittedName>
        <fullName evidence="1">Uncharacterized protein</fullName>
    </submittedName>
</protein>
<reference evidence="1" key="2">
    <citation type="journal article" date="2015" name="Data Brief">
        <title>Shoot transcriptome of the giant reed, Arundo donax.</title>
        <authorList>
            <person name="Barrero R.A."/>
            <person name="Guerrero F.D."/>
            <person name="Moolhuijzen P."/>
            <person name="Goolsby J.A."/>
            <person name="Tidwell J."/>
            <person name="Bellgard S.E."/>
            <person name="Bellgard M.I."/>
        </authorList>
    </citation>
    <scope>NUCLEOTIDE SEQUENCE</scope>
    <source>
        <tissue evidence="1">Shoot tissue taken approximately 20 cm above the soil surface</tissue>
    </source>
</reference>
<organism evidence="1">
    <name type="scientific">Arundo donax</name>
    <name type="common">Giant reed</name>
    <name type="synonym">Donax arundinaceus</name>
    <dbReference type="NCBI Taxonomy" id="35708"/>
    <lineage>
        <taxon>Eukaryota</taxon>
        <taxon>Viridiplantae</taxon>
        <taxon>Streptophyta</taxon>
        <taxon>Embryophyta</taxon>
        <taxon>Tracheophyta</taxon>
        <taxon>Spermatophyta</taxon>
        <taxon>Magnoliopsida</taxon>
        <taxon>Liliopsida</taxon>
        <taxon>Poales</taxon>
        <taxon>Poaceae</taxon>
        <taxon>PACMAD clade</taxon>
        <taxon>Arundinoideae</taxon>
        <taxon>Arundineae</taxon>
        <taxon>Arundo</taxon>
    </lineage>
</organism>
<accession>A0A0A9AM70</accession>
<dbReference type="AlphaFoldDB" id="A0A0A9AM70"/>
<name>A0A0A9AM70_ARUDO</name>
<sequence>MTIRNASEANQDGPIIHVSNHNSEDLLTITERLAHLGNHRAHINAPQYTCIHILVPNEARRGRT</sequence>
<reference evidence="1" key="1">
    <citation type="submission" date="2014-09" db="EMBL/GenBank/DDBJ databases">
        <authorList>
            <person name="Magalhaes I.L.F."/>
            <person name="Oliveira U."/>
            <person name="Santos F.R."/>
            <person name="Vidigal T.H.D.A."/>
            <person name="Brescovit A.D."/>
            <person name="Santos A.J."/>
        </authorList>
    </citation>
    <scope>NUCLEOTIDE SEQUENCE</scope>
    <source>
        <tissue evidence="1">Shoot tissue taken approximately 20 cm above the soil surface</tissue>
    </source>
</reference>
<dbReference type="EMBL" id="GBRH01245659">
    <property type="protein sequence ID" value="JAD52236.1"/>
    <property type="molecule type" value="Transcribed_RNA"/>
</dbReference>
<proteinExistence type="predicted"/>
<evidence type="ECO:0000313" key="1">
    <source>
        <dbReference type="EMBL" id="JAD52236.1"/>
    </source>
</evidence>